<organism evidence="1 2">
    <name type="scientific">Wujia chipingensis</name>
    <dbReference type="NCBI Taxonomy" id="2763670"/>
    <lineage>
        <taxon>Bacteria</taxon>
        <taxon>Bacillati</taxon>
        <taxon>Bacillota</taxon>
        <taxon>Clostridia</taxon>
        <taxon>Lachnospirales</taxon>
        <taxon>Lachnospiraceae</taxon>
        <taxon>Wujia</taxon>
    </lineage>
</organism>
<dbReference type="SMART" id="SM00728">
    <property type="entry name" value="ChW"/>
    <property type="match status" value="1"/>
</dbReference>
<proteinExistence type="predicted"/>
<dbReference type="AlphaFoldDB" id="A0A7G9FRE0"/>
<gene>
    <name evidence="1" type="ORF">H9Q76_13065</name>
</gene>
<dbReference type="EMBL" id="CP060632">
    <property type="protein sequence ID" value="QNM01122.1"/>
    <property type="molecule type" value="Genomic_DNA"/>
</dbReference>
<sequence length="91" mass="10041">MSGTSGEAKRLEAIQIKLYGEMANRFDVYYRVHAQSYGWLGWAKNGEEAGTAGYAKRLEGIQIVLVPKGSAAPANNYKNIQSVNTKAYIKK</sequence>
<dbReference type="KEGG" id="wcp:H9Q76_13065"/>
<evidence type="ECO:0000313" key="1">
    <source>
        <dbReference type="EMBL" id="QNM01122.1"/>
    </source>
</evidence>
<evidence type="ECO:0000313" key="2">
    <source>
        <dbReference type="Proteomes" id="UP000515819"/>
    </source>
</evidence>
<evidence type="ECO:0008006" key="3">
    <source>
        <dbReference type="Google" id="ProtNLM"/>
    </source>
</evidence>
<accession>A0A7G9FRE0</accession>
<dbReference type="InterPro" id="IPR006637">
    <property type="entry name" value="ChW"/>
</dbReference>
<dbReference type="Proteomes" id="UP000515819">
    <property type="component" value="Chromosome"/>
</dbReference>
<keyword evidence="2" id="KW-1185">Reference proteome</keyword>
<protein>
    <recommendedName>
        <fullName evidence="3">Clostridial hydrophobic W</fullName>
    </recommendedName>
</protein>
<dbReference type="Pfam" id="PF07538">
    <property type="entry name" value="ChW"/>
    <property type="match status" value="2"/>
</dbReference>
<reference evidence="1 2" key="1">
    <citation type="submission" date="2020-08" db="EMBL/GenBank/DDBJ databases">
        <authorList>
            <person name="Liu C."/>
            <person name="Sun Q."/>
        </authorList>
    </citation>
    <scope>NUCLEOTIDE SEQUENCE [LARGE SCALE GENOMIC DNA]</scope>
    <source>
        <strain evidence="1 2">NSJ-4</strain>
    </source>
</reference>
<name>A0A7G9FRE0_9FIRM</name>